<sequence length="233" mass="25576">MSDSTLSFSPYAALRLARRCPESAAIDGGVVQRALPQERPTEAGSLTVKLKVRPAALAAVLSLPDPTSITVNADVPASITPQDNAPLITDAQDLLTTHESLRKEMAKLHLDYVNNTLEQLETNLVDLARDRDEAVDKATNYQAAYDWQHMELGTAVERAFEARISTLEHQPNDDLSVSSTKTSLTNKLKSVHAWGHEVRKAAQDVTTAESGIAIISKQKKERQKLRDNILKSL</sequence>
<evidence type="ECO:0000313" key="2">
    <source>
        <dbReference type="EMBL" id="EEU35762.1"/>
    </source>
</evidence>
<gene>
    <name evidence="2" type="ORF">NECHADRAFT_82229</name>
</gene>
<organism evidence="2 3">
    <name type="scientific">Fusarium vanettenii (strain ATCC MYA-4622 / CBS 123669 / FGSC 9596 / NRRL 45880 / 77-13-4)</name>
    <name type="common">Fusarium solani subsp. pisi</name>
    <dbReference type="NCBI Taxonomy" id="660122"/>
    <lineage>
        <taxon>Eukaryota</taxon>
        <taxon>Fungi</taxon>
        <taxon>Dikarya</taxon>
        <taxon>Ascomycota</taxon>
        <taxon>Pezizomycotina</taxon>
        <taxon>Sordariomycetes</taxon>
        <taxon>Hypocreomycetidae</taxon>
        <taxon>Hypocreales</taxon>
        <taxon>Nectriaceae</taxon>
        <taxon>Fusarium</taxon>
        <taxon>Fusarium solani species complex</taxon>
        <taxon>Fusarium vanettenii</taxon>
    </lineage>
</organism>
<evidence type="ECO:0000256" key="1">
    <source>
        <dbReference type="SAM" id="Coils"/>
    </source>
</evidence>
<reference evidence="2 3" key="1">
    <citation type="journal article" date="2009" name="PLoS Genet.">
        <title>The genome of Nectria haematococca: contribution of supernumerary chromosomes to gene expansion.</title>
        <authorList>
            <person name="Coleman J.J."/>
            <person name="Rounsley S.D."/>
            <person name="Rodriguez-Carres M."/>
            <person name="Kuo A."/>
            <person name="Wasmann C.C."/>
            <person name="Grimwood J."/>
            <person name="Schmutz J."/>
            <person name="Taga M."/>
            <person name="White G.J."/>
            <person name="Zhou S."/>
            <person name="Schwartz D.C."/>
            <person name="Freitag M."/>
            <person name="Ma L.J."/>
            <person name="Danchin E.G."/>
            <person name="Henrissat B."/>
            <person name="Coutinho P.M."/>
            <person name="Nelson D.R."/>
            <person name="Straney D."/>
            <person name="Napoli C.A."/>
            <person name="Barker B.M."/>
            <person name="Gribskov M."/>
            <person name="Rep M."/>
            <person name="Kroken S."/>
            <person name="Molnar I."/>
            <person name="Rensing C."/>
            <person name="Kennell J.C."/>
            <person name="Zamora J."/>
            <person name="Farman M.L."/>
            <person name="Selker E.U."/>
            <person name="Salamov A."/>
            <person name="Shapiro H."/>
            <person name="Pangilinan J."/>
            <person name="Lindquist E."/>
            <person name="Lamers C."/>
            <person name="Grigoriev I.V."/>
            <person name="Geiser D.M."/>
            <person name="Covert S.F."/>
            <person name="Temporini E."/>
            <person name="Vanetten H.D."/>
        </authorList>
    </citation>
    <scope>NUCLEOTIDE SEQUENCE [LARGE SCALE GENOMIC DNA]</scope>
    <source>
        <strain evidence="3">ATCC MYA-4622 / CBS 123669 / FGSC 9596 / NRRL 45880 / 77-13-4</strain>
    </source>
</reference>
<proteinExistence type="predicted"/>
<protein>
    <submittedName>
        <fullName evidence="2">Uncharacterized protein</fullName>
    </submittedName>
</protein>
<keyword evidence="1" id="KW-0175">Coiled coil</keyword>
<dbReference type="OrthoDB" id="5087410at2759"/>
<evidence type="ECO:0000313" key="3">
    <source>
        <dbReference type="Proteomes" id="UP000005206"/>
    </source>
</evidence>
<dbReference type="HOGENOM" id="CLU_1190184_0_0_1"/>
<dbReference type="VEuPathDB" id="FungiDB:NECHADRAFT_82229"/>
<dbReference type="AlphaFoldDB" id="C7ZJL8"/>
<accession>C7ZJL8</accession>
<dbReference type="Proteomes" id="UP000005206">
    <property type="component" value="Chromosome 7"/>
</dbReference>
<dbReference type="RefSeq" id="XP_003041475.1">
    <property type="nucleotide sequence ID" value="XM_003041429.1"/>
</dbReference>
<keyword evidence="3" id="KW-1185">Reference proteome</keyword>
<dbReference type="KEGG" id="nhe:NECHADRAFT_82229"/>
<feature type="coiled-coil region" evidence="1">
    <location>
        <begin position="110"/>
        <end position="137"/>
    </location>
</feature>
<dbReference type="GeneID" id="9673848"/>
<name>C7ZJL8_FUSV7</name>
<dbReference type="EMBL" id="GG698935">
    <property type="protein sequence ID" value="EEU35762.1"/>
    <property type="molecule type" value="Genomic_DNA"/>
</dbReference>
<dbReference type="InParanoid" id="C7ZJL8"/>